<dbReference type="PANTHER" id="PTHR13554:SF10">
    <property type="entry name" value="26S PROTEASOME NON-ATPASE REGULATORY SUBUNIT 5"/>
    <property type="match status" value="1"/>
</dbReference>
<dbReference type="GO" id="GO:0043248">
    <property type="term" value="P:proteasome assembly"/>
    <property type="evidence" value="ECO:0007669"/>
    <property type="project" value="InterPro"/>
</dbReference>
<sequence>MSEQAWSTLSTFHAHSVATVGNRESPIERELVHDLMQKMPMQMIFLCLQQASDANDTKHVKLVCQCLERIFRSPIGSEILFQDEMLPFLIAGVLHNEQIARKLTLDMIDLQLQQKYHEKMNNEELLDAICNDILDEDAGVARKASDILFKVFYQSQQNNIFAELVSSPESGIYHSILRLLSQVLSAHFPRLSKDNSVEYVRLLETIAKISTISDDVMKESAARGLLRPIFDGIKSSDSLFQLNILDIIPVICNCKAGLSLVFESDPLIGGAALRLVGQFSTKAASLGISSWNWSDAALSKAFLDAIESSFQAGDNLQKIAAMDAIAAFASASLNELELFLQHKTLITLFFLNAQSTVMEVKSNCIVALATIMARPTRLVVSVNAIPDESHGIWLLNQKLFASLGGRLSPMDYLMECLRQPFDTIRVAVYTLLQAVAAQGHPWGLQVLLAYGGFIEFVVDRRTEPSKSTREWKFALADAICASSYCGLLGQQQLQSIKDYVSQGPYAGAMARPELLLDSA</sequence>
<organism evidence="1 2">
    <name type="scientific">Thraustotheca clavata</name>
    <dbReference type="NCBI Taxonomy" id="74557"/>
    <lineage>
        <taxon>Eukaryota</taxon>
        <taxon>Sar</taxon>
        <taxon>Stramenopiles</taxon>
        <taxon>Oomycota</taxon>
        <taxon>Saprolegniomycetes</taxon>
        <taxon>Saprolegniales</taxon>
        <taxon>Achlyaceae</taxon>
        <taxon>Thraustotheca</taxon>
    </lineage>
</organism>
<dbReference type="Pfam" id="PF10508">
    <property type="entry name" value="Proteasom_PSMB"/>
    <property type="match status" value="2"/>
</dbReference>
<dbReference type="InterPro" id="IPR011989">
    <property type="entry name" value="ARM-like"/>
</dbReference>
<dbReference type="GO" id="GO:0005829">
    <property type="term" value="C:cytosol"/>
    <property type="evidence" value="ECO:0007669"/>
    <property type="project" value="TreeGrafter"/>
</dbReference>
<dbReference type="OrthoDB" id="10250600at2759"/>
<gene>
    <name evidence="1" type="ORF">THRCLA_08137</name>
</gene>
<dbReference type="Proteomes" id="UP000243217">
    <property type="component" value="Unassembled WGS sequence"/>
</dbReference>
<reference evidence="1 2" key="1">
    <citation type="journal article" date="2014" name="Genome Biol. Evol.">
        <title>The secreted proteins of Achlya hypogyna and Thraustotheca clavata identify the ancestral oomycete secretome and reveal gene acquisitions by horizontal gene transfer.</title>
        <authorList>
            <person name="Misner I."/>
            <person name="Blouin N."/>
            <person name="Leonard G."/>
            <person name="Richards T.A."/>
            <person name="Lane C.E."/>
        </authorList>
    </citation>
    <scope>NUCLEOTIDE SEQUENCE [LARGE SCALE GENOMIC DNA]</scope>
    <source>
        <strain evidence="1 2">ATCC 34112</strain>
    </source>
</reference>
<dbReference type="InterPro" id="IPR019538">
    <property type="entry name" value="PSMD5"/>
</dbReference>
<evidence type="ECO:0000313" key="1">
    <source>
        <dbReference type="EMBL" id="OQR94619.1"/>
    </source>
</evidence>
<dbReference type="PANTHER" id="PTHR13554">
    <property type="entry name" value="26S PROTEASOME NON-ATPASE REGULATORY SUBUNIT 5-RELATED"/>
    <property type="match status" value="1"/>
</dbReference>
<proteinExistence type="predicted"/>
<accession>A0A1V9Z9G8</accession>
<keyword evidence="2" id="KW-1185">Reference proteome</keyword>
<evidence type="ECO:0008006" key="3">
    <source>
        <dbReference type="Google" id="ProtNLM"/>
    </source>
</evidence>
<comment type="caution">
    <text evidence="1">The sequence shown here is derived from an EMBL/GenBank/DDBJ whole genome shotgun (WGS) entry which is preliminary data.</text>
</comment>
<dbReference type="STRING" id="74557.A0A1V9Z9G8"/>
<evidence type="ECO:0000313" key="2">
    <source>
        <dbReference type="Proteomes" id="UP000243217"/>
    </source>
</evidence>
<dbReference type="Gene3D" id="1.25.10.10">
    <property type="entry name" value="Leucine-rich Repeat Variant"/>
    <property type="match status" value="1"/>
</dbReference>
<dbReference type="EMBL" id="JNBS01002174">
    <property type="protein sequence ID" value="OQR94619.1"/>
    <property type="molecule type" value="Genomic_DNA"/>
</dbReference>
<dbReference type="AlphaFoldDB" id="A0A1V9Z9G8"/>
<name>A0A1V9Z9G8_9STRA</name>
<protein>
    <recommendedName>
        <fullName evidence="3">26S proteasome non-ATPase regulatory subunit 5</fullName>
    </recommendedName>
</protein>
<dbReference type="InterPro" id="IPR016024">
    <property type="entry name" value="ARM-type_fold"/>
</dbReference>
<dbReference type="SUPFAM" id="SSF48371">
    <property type="entry name" value="ARM repeat"/>
    <property type="match status" value="1"/>
</dbReference>